<dbReference type="AlphaFoldDB" id="A0AAV7QZD8"/>
<name>A0AAV7QZD8_PLEWA</name>
<evidence type="ECO:0000313" key="2">
    <source>
        <dbReference type="Proteomes" id="UP001066276"/>
    </source>
</evidence>
<proteinExistence type="predicted"/>
<gene>
    <name evidence="1" type="ORF">NDU88_011654</name>
</gene>
<protein>
    <submittedName>
        <fullName evidence="1">Uncharacterized protein</fullName>
    </submittedName>
</protein>
<evidence type="ECO:0000313" key="1">
    <source>
        <dbReference type="EMBL" id="KAJ1145365.1"/>
    </source>
</evidence>
<dbReference type="EMBL" id="JANPWB010000010">
    <property type="protein sequence ID" value="KAJ1145365.1"/>
    <property type="molecule type" value="Genomic_DNA"/>
</dbReference>
<accession>A0AAV7QZD8</accession>
<organism evidence="1 2">
    <name type="scientific">Pleurodeles waltl</name>
    <name type="common">Iberian ribbed newt</name>
    <dbReference type="NCBI Taxonomy" id="8319"/>
    <lineage>
        <taxon>Eukaryota</taxon>
        <taxon>Metazoa</taxon>
        <taxon>Chordata</taxon>
        <taxon>Craniata</taxon>
        <taxon>Vertebrata</taxon>
        <taxon>Euteleostomi</taxon>
        <taxon>Amphibia</taxon>
        <taxon>Batrachia</taxon>
        <taxon>Caudata</taxon>
        <taxon>Salamandroidea</taxon>
        <taxon>Salamandridae</taxon>
        <taxon>Pleurodelinae</taxon>
        <taxon>Pleurodeles</taxon>
    </lineage>
</organism>
<sequence>MWTCAEPLDVSIFYFNNTIPSVSLLSQNEAWDAQTCVPSRSVICCLETRLCQHQPEGGDFEQSFFDSADFLTTVFHGERFC</sequence>
<reference evidence="1" key="1">
    <citation type="journal article" date="2022" name="bioRxiv">
        <title>Sequencing and chromosome-scale assembly of the giantPleurodeles waltlgenome.</title>
        <authorList>
            <person name="Brown T."/>
            <person name="Elewa A."/>
            <person name="Iarovenko S."/>
            <person name="Subramanian E."/>
            <person name="Araus A.J."/>
            <person name="Petzold A."/>
            <person name="Susuki M."/>
            <person name="Suzuki K.-i.T."/>
            <person name="Hayashi T."/>
            <person name="Toyoda A."/>
            <person name="Oliveira C."/>
            <person name="Osipova E."/>
            <person name="Leigh N.D."/>
            <person name="Simon A."/>
            <person name="Yun M.H."/>
        </authorList>
    </citation>
    <scope>NUCLEOTIDE SEQUENCE</scope>
    <source>
        <strain evidence="1">20211129_DDA</strain>
        <tissue evidence="1">Liver</tissue>
    </source>
</reference>
<dbReference type="Proteomes" id="UP001066276">
    <property type="component" value="Chromosome 6"/>
</dbReference>
<comment type="caution">
    <text evidence="1">The sequence shown here is derived from an EMBL/GenBank/DDBJ whole genome shotgun (WGS) entry which is preliminary data.</text>
</comment>
<keyword evidence="2" id="KW-1185">Reference proteome</keyword>